<accession>A0A385DMU9</accession>
<evidence type="ECO:0000313" key="2">
    <source>
        <dbReference type="EMBL" id="AXQ60626.1"/>
    </source>
</evidence>
<dbReference type="Proteomes" id="UP000262272">
    <property type="component" value="Segment"/>
</dbReference>
<dbReference type="RefSeq" id="YP_010002487.1">
    <property type="nucleotide sequence ID" value="NC_053245.1"/>
</dbReference>
<organism evidence="2 3">
    <name type="scientific">Gordonia phage Ali17</name>
    <dbReference type="NCBI Taxonomy" id="2301561"/>
    <lineage>
        <taxon>Viruses</taxon>
        <taxon>Duplodnaviria</taxon>
        <taxon>Heunggongvirae</taxon>
        <taxon>Uroviricota</taxon>
        <taxon>Caudoviricetes</taxon>
        <taxon>Stackebrandtviridae</taxon>
        <taxon>Schenleyvirinae</taxon>
        <taxon>Leonardvirus</taxon>
        <taxon>Leonardvirus ali17</taxon>
    </lineage>
</organism>
<name>A0A385DMU9_9CAUD</name>
<gene>
    <name evidence="2" type="primary">10</name>
    <name evidence="2" type="ORF">SEA_ALI17_10</name>
</gene>
<evidence type="ECO:0000313" key="3">
    <source>
        <dbReference type="Proteomes" id="UP000262272"/>
    </source>
</evidence>
<feature type="transmembrane region" description="Helical" evidence="1">
    <location>
        <begin position="71"/>
        <end position="96"/>
    </location>
</feature>
<dbReference type="GeneID" id="63027038"/>
<proteinExistence type="predicted"/>
<evidence type="ECO:0000256" key="1">
    <source>
        <dbReference type="SAM" id="Phobius"/>
    </source>
</evidence>
<feature type="transmembrane region" description="Helical" evidence="1">
    <location>
        <begin position="102"/>
        <end position="123"/>
    </location>
</feature>
<protein>
    <recommendedName>
        <fullName evidence="4">DUF1360 domain-containing protein</fullName>
    </recommendedName>
</protein>
<dbReference type="KEGG" id="vg:63027038"/>
<sequence length="128" mass="14401">MTTTQHRRQPSTIRSGAVAVPRDTLTSMTIDPLVVLLTILFAWRVTRLLVADQILKPVRDRIVLRLGPDQWFAYLITCPWCASVWVGAATSVAAYWWADTRWWFIMVLAGTISLVTGIGSTWLDPADD</sequence>
<dbReference type="Pfam" id="PF07098">
    <property type="entry name" value="DUF1360"/>
    <property type="match status" value="1"/>
</dbReference>
<keyword evidence="3" id="KW-1185">Reference proteome</keyword>
<keyword evidence="1" id="KW-0472">Membrane</keyword>
<dbReference type="EMBL" id="MH669000">
    <property type="protein sequence ID" value="AXQ60626.1"/>
    <property type="molecule type" value="Genomic_DNA"/>
</dbReference>
<dbReference type="InterPro" id="IPR010773">
    <property type="entry name" value="Mycophage_PG1_Gp7"/>
</dbReference>
<keyword evidence="1" id="KW-0812">Transmembrane</keyword>
<keyword evidence="1" id="KW-1133">Transmembrane helix</keyword>
<feature type="transmembrane region" description="Helical" evidence="1">
    <location>
        <begin position="33"/>
        <end position="50"/>
    </location>
</feature>
<evidence type="ECO:0008006" key="4">
    <source>
        <dbReference type="Google" id="ProtNLM"/>
    </source>
</evidence>
<reference evidence="2 3" key="1">
    <citation type="submission" date="2018-07" db="EMBL/GenBank/DDBJ databases">
        <authorList>
            <person name="Celious N.A."/>
            <person name="Jones R.M."/>
            <person name="Banks M.D."/>
            <person name="Grant A."/>
            <person name="McCray S.R."/>
            <person name="Melton Z.A."/>
            <person name="Mitchell A.N."/>
            <person name="Smalls C.A."/>
            <person name="Postiglione A.E."/>
            <person name="Patwardhan S."/>
            <person name="Newman R.H."/>
            <person name="Coomans R.J."/>
            <person name="Warner M.H."/>
            <person name="Garlena R.A."/>
            <person name="Russell D.A."/>
            <person name="Pope W.H."/>
            <person name="Jacobs-Sera D."/>
            <person name="Hatfull G.F."/>
        </authorList>
    </citation>
    <scope>NUCLEOTIDE SEQUENCE [LARGE SCALE GENOMIC DNA]</scope>
</reference>